<reference evidence="3 4" key="1">
    <citation type="submission" date="2018-06" db="EMBL/GenBank/DDBJ databases">
        <authorList>
            <consortium name="Pathogen Informatics"/>
            <person name="Doyle S."/>
        </authorList>
    </citation>
    <scope>NUCLEOTIDE SEQUENCE [LARGE SCALE GENOMIC DNA]</scope>
    <source>
        <strain evidence="3 4">NCTC1934</strain>
    </source>
</reference>
<accession>A0A378Y6M2</accession>
<gene>
    <name evidence="3" type="ORF">NCTC1934_00153</name>
</gene>
<feature type="compositionally biased region" description="Low complexity" evidence="2">
    <location>
        <begin position="129"/>
        <end position="153"/>
    </location>
</feature>
<dbReference type="OrthoDB" id="4560653at2"/>
<keyword evidence="1" id="KW-0175">Coiled coil</keyword>
<protein>
    <recommendedName>
        <fullName evidence="5">Cell wall anchor protein</fullName>
    </recommendedName>
</protein>
<dbReference type="EMBL" id="UGRY01000002">
    <property type="protein sequence ID" value="SUA72724.1"/>
    <property type="molecule type" value="Genomic_DNA"/>
</dbReference>
<proteinExistence type="predicted"/>
<feature type="compositionally biased region" description="Low complexity" evidence="2">
    <location>
        <begin position="93"/>
        <end position="120"/>
    </location>
</feature>
<feature type="region of interest" description="Disordered" evidence="2">
    <location>
        <begin position="84"/>
        <end position="199"/>
    </location>
</feature>
<organism evidence="3 4">
    <name type="scientific">Nocardia otitidiscaviarum</name>
    <dbReference type="NCBI Taxonomy" id="1823"/>
    <lineage>
        <taxon>Bacteria</taxon>
        <taxon>Bacillati</taxon>
        <taxon>Actinomycetota</taxon>
        <taxon>Actinomycetes</taxon>
        <taxon>Mycobacteriales</taxon>
        <taxon>Nocardiaceae</taxon>
        <taxon>Nocardia</taxon>
    </lineage>
</organism>
<evidence type="ECO:0000256" key="1">
    <source>
        <dbReference type="SAM" id="Coils"/>
    </source>
</evidence>
<dbReference type="STRING" id="1406858.GCA_000710895_01790"/>
<dbReference type="Pfam" id="PF19844">
    <property type="entry name" value="DUF6319"/>
    <property type="match status" value="1"/>
</dbReference>
<sequence>MSSRRTKPQPLSDSEIRQIATDIEAGRPPMVWFTAAAVGVPEGRSGKVLALGDPSEGDFLQIKPTGSKDVMAFGPTEVTLIKPARPQKDAAAGKKATAAKAAAAATTTDAKPPVAKPTTATRKDSTVTMSSPATMPSAQPSASPTPDPAAAQPGSAPEPAGTAATSNNDTGKAAKPAGSRPARNAAAASRKAKAPEVTVTLSGTADGEWTLDVVNGKKRTIRGLSVPSSSVAQAAKILHPEVAEVVDSVLEAVRGAQRAKVEQLQAELENARRLLDELGSN</sequence>
<evidence type="ECO:0000313" key="4">
    <source>
        <dbReference type="Proteomes" id="UP000255467"/>
    </source>
</evidence>
<dbReference type="InterPro" id="IPR046282">
    <property type="entry name" value="DUF6319"/>
</dbReference>
<feature type="compositionally biased region" description="Low complexity" evidence="2">
    <location>
        <begin position="176"/>
        <end position="189"/>
    </location>
</feature>
<evidence type="ECO:0008006" key="5">
    <source>
        <dbReference type="Google" id="ProtNLM"/>
    </source>
</evidence>
<dbReference type="Proteomes" id="UP000255467">
    <property type="component" value="Unassembled WGS sequence"/>
</dbReference>
<name>A0A378Y6M2_9NOCA</name>
<dbReference type="RefSeq" id="WP_039809526.1">
    <property type="nucleotide sequence ID" value="NZ_UGRY01000002.1"/>
</dbReference>
<evidence type="ECO:0000256" key="2">
    <source>
        <dbReference type="SAM" id="MobiDB-lite"/>
    </source>
</evidence>
<dbReference type="AlphaFoldDB" id="A0A378Y6M2"/>
<feature type="region of interest" description="Disordered" evidence="2">
    <location>
        <begin position="1"/>
        <end position="22"/>
    </location>
</feature>
<evidence type="ECO:0000313" key="3">
    <source>
        <dbReference type="EMBL" id="SUA72724.1"/>
    </source>
</evidence>
<keyword evidence="4" id="KW-1185">Reference proteome</keyword>
<feature type="coiled-coil region" evidence="1">
    <location>
        <begin position="254"/>
        <end position="281"/>
    </location>
</feature>